<dbReference type="Gene3D" id="1.25.40.10">
    <property type="entry name" value="Tetratricopeptide repeat domain"/>
    <property type="match status" value="1"/>
</dbReference>
<dbReference type="InterPro" id="IPR019734">
    <property type="entry name" value="TPR_rpt"/>
</dbReference>
<dbReference type="PANTHER" id="PTHR48313:SF1">
    <property type="entry name" value="OUTER ENVELOPE PROTEIN 61"/>
    <property type="match status" value="1"/>
</dbReference>
<dbReference type="Proteomes" id="UP001472866">
    <property type="component" value="Chromosome 06"/>
</dbReference>
<organism evidence="2 3">
    <name type="scientific">Chloropicon roscoffensis</name>
    <dbReference type="NCBI Taxonomy" id="1461544"/>
    <lineage>
        <taxon>Eukaryota</taxon>
        <taxon>Viridiplantae</taxon>
        <taxon>Chlorophyta</taxon>
        <taxon>Chloropicophyceae</taxon>
        <taxon>Chloropicales</taxon>
        <taxon>Chloropicaceae</taxon>
        <taxon>Chloropicon</taxon>
    </lineage>
</organism>
<evidence type="ECO:0000256" key="1">
    <source>
        <dbReference type="PROSITE-ProRule" id="PRU00339"/>
    </source>
</evidence>
<gene>
    <name evidence="2" type="ORF">HKI87_06g43360</name>
</gene>
<keyword evidence="1" id="KW-0802">TPR repeat</keyword>
<dbReference type="PROSITE" id="PS50005">
    <property type="entry name" value="TPR"/>
    <property type="match status" value="1"/>
</dbReference>
<dbReference type="InterPro" id="IPR011990">
    <property type="entry name" value="TPR-like_helical_dom_sf"/>
</dbReference>
<dbReference type="AlphaFoldDB" id="A0AAX4PAL5"/>
<dbReference type="PANTHER" id="PTHR48313">
    <property type="entry name" value="TPR_REGION DOMAIN-CONTAINING PROTEIN"/>
    <property type="match status" value="1"/>
</dbReference>
<evidence type="ECO:0000313" key="3">
    <source>
        <dbReference type="Proteomes" id="UP001472866"/>
    </source>
</evidence>
<sequence>MQGMDPEMMKLAMEQMKNMTPEQMEEMKRQVAGMSPDAINSAMSMMKNANPEDIKRQMKNQPMPSNTDEMKQHMNAFEQHTTSQNQYKYNASLKLKTEGNAFFSAGKHAEAREKYTLAKKNLSGLSSLEARKLHRTCMLNEAACCLGLEQWEEAARLCNHIIKNAAADKENPLTPAHALKTHYRKGQALLRLERYEEAHQDLLAAHNLSPQDEGVASALEKAKAGLGEPRVEEVVEPKVEEVGVVEVAEEEAAAGKVEEVTVEDVTAEEVKAPAAGSQVRGTAPVVEEIPEAAAAPTPPEAEMVKKMASMSDEDLVKMAKLSGMPENAVNPDMMRMATEAMSNMSAEEIKQMSKISQQMRDSGIGPGAAAAAAGAGTSAAAGMEQQVQQMMTENPDMMKQAAEMMGNMNEEDLKAMAKMSGMPEDSMNPGMMKAATEAMSKMSADDLAKMAKLAGQPGASGMAGGDGSKLEKMAAATEVFGGMTAESIQAVSKEMGHELSDSQAQLMRRFVAFVAFVLKSLVALQKRKYLVLAFLVVLLGIWLRRRMGGTGGGTVEEKVVGEGLGGLDGEGF</sequence>
<protein>
    <submittedName>
        <fullName evidence="2">Tetratricopeptide repeat domain-containing protein</fullName>
    </submittedName>
</protein>
<feature type="repeat" description="TPR" evidence="1">
    <location>
        <begin position="179"/>
        <end position="212"/>
    </location>
</feature>
<accession>A0AAX4PAL5</accession>
<dbReference type="SUPFAM" id="SSF48452">
    <property type="entry name" value="TPR-like"/>
    <property type="match status" value="1"/>
</dbReference>
<dbReference type="EMBL" id="CP151506">
    <property type="protein sequence ID" value="WZN62794.1"/>
    <property type="molecule type" value="Genomic_DNA"/>
</dbReference>
<reference evidence="2 3" key="1">
    <citation type="submission" date="2024-03" db="EMBL/GenBank/DDBJ databases">
        <title>Complete genome sequence of the green alga Chloropicon roscoffensis RCC1871.</title>
        <authorList>
            <person name="Lemieux C."/>
            <person name="Pombert J.-F."/>
            <person name="Otis C."/>
            <person name="Turmel M."/>
        </authorList>
    </citation>
    <scope>NUCLEOTIDE SEQUENCE [LARGE SCALE GENOMIC DNA]</scope>
    <source>
        <strain evidence="2 3">RCC1871</strain>
    </source>
</reference>
<evidence type="ECO:0000313" key="2">
    <source>
        <dbReference type="EMBL" id="WZN62794.1"/>
    </source>
</evidence>
<keyword evidence="3" id="KW-1185">Reference proteome</keyword>
<name>A0AAX4PAL5_9CHLO</name>
<proteinExistence type="predicted"/>